<dbReference type="Gene3D" id="3.40.50.150">
    <property type="entry name" value="Vaccinia Virus protein VP39"/>
    <property type="match status" value="1"/>
</dbReference>
<keyword evidence="3" id="KW-0808">Transferase</keyword>
<dbReference type="OrthoDB" id="70727at2157"/>
<dbReference type="Proteomes" id="UP000007360">
    <property type="component" value="Unassembled WGS sequence"/>
</dbReference>
<gene>
    <name evidence="4" type="ORF">A994_10354</name>
</gene>
<evidence type="ECO:0000313" key="4">
    <source>
        <dbReference type="EMBL" id="EKF85012.1"/>
    </source>
</evidence>
<name>K2R1B4_METFP</name>
<dbReference type="AlphaFoldDB" id="K2R1B4"/>
<evidence type="ECO:0008006" key="6">
    <source>
        <dbReference type="Google" id="ProtNLM"/>
    </source>
</evidence>
<dbReference type="GO" id="GO:0008168">
    <property type="term" value="F:methyltransferase activity"/>
    <property type="evidence" value="ECO:0007669"/>
    <property type="project" value="UniProtKB-KW"/>
</dbReference>
<protein>
    <recommendedName>
        <fullName evidence="6">S-adenosyl-L-methionine-dependent methyltransferase</fullName>
    </recommendedName>
</protein>
<dbReference type="InterPro" id="IPR029063">
    <property type="entry name" value="SAM-dependent_MTases_sf"/>
</dbReference>
<evidence type="ECO:0000256" key="2">
    <source>
        <dbReference type="ARBA" id="ARBA00022603"/>
    </source>
</evidence>
<organism evidence="4 5">
    <name type="scientific">Methanobacterium formicicum (strain DSM 3637 / PP1)</name>
    <dbReference type="NCBI Taxonomy" id="1204725"/>
    <lineage>
        <taxon>Archaea</taxon>
        <taxon>Methanobacteriati</taxon>
        <taxon>Methanobacteriota</taxon>
        <taxon>Methanomada group</taxon>
        <taxon>Methanobacteria</taxon>
        <taxon>Methanobacteriales</taxon>
        <taxon>Methanobacteriaceae</taxon>
        <taxon>Methanobacterium</taxon>
    </lineage>
</organism>
<keyword evidence="2" id="KW-0489">Methyltransferase</keyword>
<dbReference type="PANTHER" id="PTHR43619">
    <property type="entry name" value="S-ADENOSYL-L-METHIONINE-DEPENDENT METHYLTRANSFERASE YKTD-RELATED"/>
    <property type="match status" value="1"/>
</dbReference>
<dbReference type="SUPFAM" id="SSF53335">
    <property type="entry name" value="S-adenosyl-L-methionine-dependent methyltransferases"/>
    <property type="match status" value="1"/>
</dbReference>
<dbReference type="RefSeq" id="WP_004031528.1">
    <property type="nucleotide sequence ID" value="NZ_AMPO01000010.1"/>
</dbReference>
<dbReference type="NCBIfam" id="TIGR00027">
    <property type="entry name" value="mthyl_TIGR00027"/>
    <property type="match status" value="1"/>
</dbReference>
<evidence type="ECO:0000256" key="3">
    <source>
        <dbReference type="ARBA" id="ARBA00022679"/>
    </source>
</evidence>
<sequence length="293" mass="33892">MEKRIENNVSRTAEFTCLIRAFSFHEKSPQYKSFDNIAPKLIPKFLSPVVKIDFLRNIFKKRFFPPGMYEYVIARTKFIDTVFQGAISKDFDQILIFGAGFDSRGIRFQGLNQKTVFFELDAPVTQKSKIHQLKKRGVVINPNIVFIPIDFNKESFKDKLLEYGFDRNKKSLFILEGLTMYLDSAAIDNTFNIINEFAGASSEIVFDYIYSSVLRGENIYYGESEVFKEVKKENEPWSFGIEKGELGSFLETKNLQLIRSLTSEDLEREFFKDEDGNIIGKVNGTHCIAYVRK</sequence>
<reference evidence="4 5" key="1">
    <citation type="journal article" date="2012" name="J. Bacteriol.">
        <title>Draft genome sequence of Methanobacterium formicicum DSM 3637, an archaebacterium isolated from the methane producer amoeba Pelomyxa palustris.</title>
        <authorList>
            <person name="Gutierrez G."/>
        </authorList>
    </citation>
    <scope>NUCLEOTIDE SEQUENCE [LARGE SCALE GENOMIC DNA]</scope>
    <source>
        <strain evidence="5">DSM 3637 / PP1</strain>
    </source>
</reference>
<proteinExistence type="inferred from homology"/>
<comment type="caution">
    <text evidence="4">The sequence shown here is derived from an EMBL/GenBank/DDBJ whole genome shotgun (WGS) entry which is preliminary data.</text>
</comment>
<dbReference type="InterPro" id="IPR011610">
    <property type="entry name" value="SAM_mthyl_Trfase_ML2640-like"/>
</dbReference>
<dbReference type="InterPro" id="IPR007213">
    <property type="entry name" value="Ppm1/Ppm2/Tcmp"/>
</dbReference>
<evidence type="ECO:0000256" key="1">
    <source>
        <dbReference type="ARBA" id="ARBA00008138"/>
    </source>
</evidence>
<dbReference type="EMBL" id="AMPO01000010">
    <property type="protein sequence ID" value="EKF85012.1"/>
    <property type="molecule type" value="Genomic_DNA"/>
</dbReference>
<evidence type="ECO:0000313" key="5">
    <source>
        <dbReference type="Proteomes" id="UP000007360"/>
    </source>
</evidence>
<keyword evidence="5" id="KW-1185">Reference proteome</keyword>
<dbReference type="Pfam" id="PF04072">
    <property type="entry name" value="LCM"/>
    <property type="match status" value="1"/>
</dbReference>
<dbReference type="PANTHER" id="PTHR43619:SF2">
    <property type="entry name" value="S-ADENOSYL-L-METHIONINE-DEPENDENT METHYLTRANSFERASES SUPERFAMILY PROTEIN"/>
    <property type="match status" value="1"/>
</dbReference>
<accession>K2R1B4</accession>
<dbReference type="PATRIC" id="fig|1204725.3.peg.2083"/>
<dbReference type="GO" id="GO:0032259">
    <property type="term" value="P:methylation"/>
    <property type="evidence" value="ECO:0007669"/>
    <property type="project" value="UniProtKB-KW"/>
</dbReference>
<comment type="similarity">
    <text evidence="1">Belongs to the UPF0677 family.</text>
</comment>